<dbReference type="EMBL" id="BAABDO010000065">
    <property type="protein sequence ID" value="GAA4147197.1"/>
    <property type="molecule type" value="Genomic_DNA"/>
</dbReference>
<keyword evidence="1 5" id="KW-0547">Nucleotide-binding</keyword>
<feature type="binding site" evidence="5">
    <location>
        <begin position="193"/>
        <end position="200"/>
    </location>
    <ligand>
        <name>ATP</name>
        <dbReference type="ChEBI" id="CHEBI:30616"/>
    </ligand>
</feature>
<evidence type="ECO:0000256" key="4">
    <source>
        <dbReference type="ARBA" id="ARBA00022840"/>
    </source>
</evidence>
<feature type="region of interest" description="Disordered" evidence="6">
    <location>
        <begin position="673"/>
        <end position="716"/>
    </location>
</feature>
<feature type="domain" description="UvrD-like helicase ATP-binding" evidence="7">
    <location>
        <begin position="172"/>
        <end position="521"/>
    </location>
</feature>
<feature type="compositionally biased region" description="Low complexity" evidence="6">
    <location>
        <begin position="673"/>
        <end position="694"/>
    </location>
</feature>
<evidence type="ECO:0000256" key="1">
    <source>
        <dbReference type="ARBA" id="ARBA00022741"/>
    </source>
</evidence>
<gene>
    <name evidence="8" type="ORF">GCM10022416_40440</name>
</gene>
<dbReference type="InterPro" id="IPR027417">
    <property type="entry name" value="P-loop_NTPase"/>
</dbReference>
<comment type="caution">
    <text evidence="8">The sequence shown here is derived from an EMBL/GenBank/DDBJ whole genome shotgun (WGS) entry which is preliminary data.</text>
</comment>
<dbReference type="PROSITE" id="PS51198">
    <property type="entry name" value="UVRD_HELICASE_ATP_BIND"/>
    <property type="match status" value="1"/>
</dbReference>
<dbReference type="InterPro" id="IPR014016">
    <property type="entry name" value="UvrD-like_ATP-bd"/>
</dbReference>
<name>A0ABP7Z552_9ACTN</name>
<dbReference type="PANTHER" id="PTHR11070">
    <property type="entry name" value="UVRD / RECB / PCRA DNA HELICASE FAMILY MEMBER"/>
    <property type="match status" value="1"/>
</dbReference>
<protein>
    <recommendedName>
        <fullName evidence="7">UvrD-like helicase ATP-binding domain-containing protein</fullName>
    </recommendedName>
</protein>
<dbReference type="Proteomes" id="UP001500266">
    <property type="component" value="Unassembled WGS sequence"/>
</dbReference>
<proteinExistence type="predicted"/>
<evidence type="ECO:0000256" key="6">
    <source>
        <dbReference type="SAM" id="MobiDB-lite"/>
    </source>
</evidence>
<dbReference type="InterPro" id="IPR000212">
    <property type="entry name" value="DNA_helicase_UvrD/REP"/>
</dbReference>
<evidence type="ECO:0000256" key="3">
    <source>
        <dbReference type="ARBA" id="ARBA00022806"/>
    </source>
</evidence>
<evidence type="ECO:0000313" key="8">
    <source>
        <dbReference type="EMBL" id="GAA4147197.1"/>
    </source>
</evidence>
<dbReference type="PANTHER" id="PTHR11070:SF45">
    <property type="entry name" value="DNA 3'-5' HELICASE"/>
    <property type="match status" value="1"/>
</dbReference>
<keyword evidence="9" id="KW-1185">Reference proteome</keyword>
<reference evidence="9" key="1">
    <citation type="journal article" date="2019" name="Int. J. Syst. Evol. Microbiol.">
        <title>The Global Catalogue of Microorganisms (GCM) 10K type strain sequencing project: providing services to taxonomists for standard genome sequencing and annotation.</title>
        <authorList>
            <consortium name="The Broad Institute Genomics Platform"/>
            <consortium name="The Broad Institute Genome Sequencing Center for Infectious Disease"/>
            <person name="Wu L."/>
            <person name="Ma J."/>
        </authorList>
    </citation>
    <scope>NUCLEOTIDE SEQUENCE [LARGE SCALE GENOMIC DNA]</scope>
    <source>
        <strain evidence="9">JCM 17316</strain>
    </source>
</reference>
<sequence>MVDRAAVIAAEQRAVDYAYTCHERRFRENREKLKPNRTTDSHAGTAFIPEAAPEVPHEDDLGGEALVVARVDVVEDDAERTWYIGRRLVRDADFEPVVINWQSPQAKEWLLRPPNQAGEVTLRRRLRCDGRTVRDYQDEIGTEPVKPERLRDFLLEDLERARDGTMRDIVETIQREQLLLVSDTPRGVMVVQGGPGTGKTAVGLHRISWLLYNRHFRTQDVLVVGPHRRFLTYVRDVLPRLGTRGVVPVETSRLWDKPRGSDPLPARAVKAGARMAAVLERAVRNLGGARALARIARDGNFGFDFEGSVISLPRTELESLLNAEDAPGPYLARRRSFGTQVVNRLAKAAAEARPGRPDPRIRARIERHPQVVRLMNVLWPNMSPEAVLRRLLDDPDTLRAAADGVLTDEEQRAIHRPQAARMADEPWSLEDLVCLEELRFLISGEGPQRYRHIVVDEAQDLTPMQARALARRCPSGSMTILGDLAQTTGVHRYADWAELAGLLSGEDGWHLEELTIGYRVPREVMEFAQPLGAAVSSDTAAPRSIRPGGDGVLRIAATDHAERVADAVARAFDIIGKEADPRRSVTLIVPDALTEQVRQAVSAVGGKRLPLVIAAPDAKGLEFDHVVVVEPAMIAQQEPSGLGQLYVAITRCTQSLTIVHADPIPHELIPSTAAPEQSAAPEGSAAPEEAAAAPEEVEEDTVTSAPAADAADQAAADHTAGFQPFISALEQSVREERRCHVHEEIRFSLLAELHRARLTPVSHSPTADILCEGPAGTVLYEVLGEGETSYARLREAVLRIMEVQYAEGRPADQRFLVLPDAPADPWVVDVLSEAFDVSVIWRTADGWDGQRVDVALGGPGKD</sequence>
<accession>A0ABP7Z552</accession>
<feature type="compositionally biased region" description="Low complexity" evidence="6">
    <location>
        <begin position="705"/>
        <end position="716"/>
    </location>
</feature>
<dbReference type="RefSeq" id="WP_345023033.1">
    <property type="nucleotide sequence ID" value="NZ_BAABDO010000065.1"/>
</dbReference>
<evidence type="ECO:0000313" key="9">
    <source>
        <dbReference type="Proteomes" id="UP001500266"/>
    </source>
</evidence>
<keyword evidence="2 5" id="KW-0378">Hydrolase</keyword>
<evidence type="ECO:0000259" key="7">
    <source>
        <dbReference type="PROSITE" id="PS51198"/>
    </source>
</evidence>
<evidence type="ECO:0000256" key="5">
    <source>
        <dbReference type="PROSITE-ProRule" id="PRU00560"/>
    </source>
</evidence>
<keyword evidence="3 5" id="KW-0347">Helicase</keyword>
<evidence type="ECO:0000256" key="2">
    <source>
        <dbReference type="ARBA" id="ARBA00022801"/>
    </source>
</evidence>
<keyword evidence="4 5" id="KW-0067">ATP-binding</keyword>
<organism evidence="8 9">
    <name type="scientific">Actinomadura keratinilytica</name>
    <dbReference type="NCBI Taxonomy" id="547461"/>
    <lineage>
        <taxon>Bacteria</taxon>
        <taxon>Bacillati</taxon>
        <taxon>Actinomycetota</taxon>
        <taxon>Actinomycetes</taxon>
        <taxon>Streptosporangiales</taxon>
        <taxon>Thermomonosporaceae</taxon>
        <taxon>Actinomadura</taxon>
    </lineage>
</organism>
<dbReference type="SUPFAM" id="SSF52540">
    <property type="entry name" value="P-loop containing nucleoside triphosphate hydrolases"/>
    <property type="match status" value="1"/>
</dbReference>
<dbReference type="Gene3D" id="3.40.50.300">
    <property type="entry name" value="P-loop containing nucleotide triphosphate hydrolases"/>
    <property type="match status" value="3"/>
</dbReference>